<keyword evidence="4 6" id="KW-0472">Membrane</keyword>
<reference evidence="8" key="1">
    <citation type="submission" date="2016-10" db="EMBL/GenBank/DDBJ databases">
        <authorList>
            <person name="Varghese N."/>
        </authorList>
    </citation>
    <scope>NUCLEOTIDE SEQUENCE [LARGE SCALE GENOMIC DNA]</scope>
    <source>
        <strain evidence="8">CGMCC 1.12284</strain>
    </source>
</reference>
<evidence type="ECO:0000256" key="6">
    <source>
        <dbReference type="SAM" id="Phobius"/>
    </source>
</evidence>
<dbReference type="PANTHER" id="PTHR42198">
    <property type="entry name" value="INTEGRAL MEMBRANE PROTEIN"/>
    <property type="match status" value="1"/>
</dbReference>
<evidence type="ECO:0000313" key="8">
    <source>
        <dbReference type="Proteomes" id="UP000183275"/>
    </source>
</evidence>
<feature type="transmembrane region" description="Helical" evidence="6">
    <location>
        <begin position="140"/>
        <end position="162"/>
    </location>
</feature>
<dbReference type="PANTHER" id="PTHR42198:SF1">
    <property type="entry name" value="INTEGRAL MEMBRANE PROTEIN"/>
    <property type="match status" value="1"/>
</dbReference>
<dbReference type="OrthoDB" id="84619at2157"/>
<dbReference type="Pfam" id="PF01956">
    <property type="entry name" value="EMC3_TMCO1"/>
    <property type="match status" value="1"/>
</dbReference>
<dbReference type="RefSeq" id="WP_049989570.1">
    <property type="nucleotide sequence ID" value="NZ_FOIS01000003.1"/>
</dbReference>
<gene>
    <name evidence="7" type="ORF">SAMN05216285_2133</name>
</gene>
<proteinExistence type="predicted"/>
<feature type="transmembrane region" description="Helical" evidence="6">
    <location>
        <begin position="103"/>
        <end position="120"/>
    </location>
</feature>
<keyword evidence="2 6" id="KW-0812">Transmembrane</keyword>
<evidence type="ECO:0000256" key="1">
    <source>
        <dbReference type="ARBA" id="ARBA00004141"/>
    </source>
</evidence>
<organism evidence="7 8">
    <name type="scientific">Natrinema salifodinae</name>
    <dbReference type="NCBI Taxonomy" id="1202768"/>
    <lineage>
        <taxon>Archaea</taxon>
        <taxon>Methanobacteriati</taxon>
        <taxon>Methanobacteriota</taxon>
        <taxon>Stenosarchaea group</taxon>
        <taxon>Halobacteria</taxon>
        <taxon>Halobacteriales</taxon>
        <taxon>Natrialbaceae</taxon>
        <taxon>Natrinema</taxon>
    </lineage>
</organism>
<evidence type="ECO:0000256" key="4">
    <source>
        <dbReference type="ARBA" id="ARBA00023136"/>
    </source>
</evidence>
<dbReference type="Proteomes" id="UP000183275">
    <property type="component" value="Unassembled WGS sequence"/>
</dbReference>
<evidence type="ECO:0000256" key="5">
    <source>
        <dbReference type="SAM" id="MobiDB-lite"/>
    </source>
</evidence>
<protein>
    <submittedName>
        <fullName evidence="7">Uncharacterized membrane protein, DUF106 family</fullName>
    </submittedName>
</protein>
<keyword evidence="8" id="KW-1185">Reference proteome</keyword>
<comment type="subcellular location">
    <subcellularLocation>
        <location evidence="1">Membrane</location>
        <topology evidence="1">Multi-pass membrane protein</topology>
    </subcellularLocation>
</comment>
<dbReference type="SMART" id="SM01415">
    <property type="entry name" value="DUF106"/>
    <property type="match status" value="1"/>
</dbReference>
<dbReference type="CDD" id="cd22249">
    <property type="entry name" value="UDM1_RNF168_RNF169-like"/>
    <property type="match status" value="1"/>
</dbReference>
<dbReference type="STRING" id="1202768.SAMN05216285_2133"/>
<feature type="transmembrane region" description="Helical" evidence="6">
    <location>
        <begin position="237"/>
        <end position="254"/>
    </location>
</feature>
<dbReference type="AlphaFoldDB" id="A0A1I0P6M9"/>
<keyword evidence="3 6" id="KW-1133">Transmembrane helix</keyword>
<accession>A0A1I0P6M9</accession>
<dbReference type="eggNOG" id="arCOG02673">
    <property type="taxonomic scope" value="Archaea"/>
</dbReference>
<dbReference type="InterPro" id="IPR002809">
    <property type="entry name" value="EMC3/TMCO1"/>
</dbReference>
<feature type="region of interest" description="Disordered" evidence="5">
    <location>
        <begin position="185"/>
        <end position="204"/>
    </location>
</feature>
<sequence length="317" mass="35513">MTRTAEKIDALVREDSSMADALESIREEADRNGGEVQWADVSDELTSGQWGRLIEKGVLVDGDEGFEIADREAYDQALDGDGSGTSAATDIDIDEDESSWSQWDKIAGVAALLLMPGYWFDSVQNVVGSTVNTVLGPLDAALPFYAVILSVALITGLYSSLLQANLMDADRMAKYQERMKAVQEEQQEIRERKKEAEERGASDAEIERIENELERAREEQMEAMADNLGMFKEQFRPMVWIMLLTIPLFLWMYWKIRTGGIGGAEQIVVMPLVGEIQWQEGVLGPMQAWIVWYFLCSMGFSQLLRKSLNIDMSPSTA</sequence>
<feature type="transmembrane region" description="Helical" evidence="6">
    <location>
        <begin position="286"/>
        <end position="304"/>
    </location>
</feature>
<dbReference type="EMBL" id="FOIS01000003">
    <property type="protein sequence ID" value="SEW09182.1"/>
    <property type="molecule type" value="Genomic_DNA"/>
</dbReference>
<name>A0A1I0P6M9_9EURY</name>
<evidence type="ECO:0000313" key="7">
    <source>
        <dbReference type="EMBL" id="SEW09182.1"/>
    </source>
</evidence>
<evidence type="ECO:0000256" key="2">
    <source>
        <dbReference type="ARBA" id="ARBA00022692"/>
    </source>
</evidence>
<dbReference type="GO" id="GO:0016020">
    <property type="term" value="C:membrane"/>
    <property type="evidence" value="ECO:0007669"/>
    <property type="project" value="UniProtKB-SubCell"/>
</dbReference>
<dbReference type="InterPro" id="IPR038978">
    <property type="entry name" value="MJ0935"/>
</dbReference>
<evidence type="ECO:0000256" key="3">
    <source>
        <dbReference type="ARBA" id="ARBA00022989"/>
    </source>
</evidence>